<dbReference type="STRING" id="282301.A0A267FZR5"/>
<protein>
    <recommendedName>
        <fullName evidence="4">RRM domain-containing protein</fullName>
    </recommendedName>
</protein>
<feature type="compositionally biased region" description="Low complexity" evidence="3">
    <location>
        <begin position="166"/>
        <end position="175"/>
    </location>
</feature>
<dbReference type="CDD" id="cd00590">
    <property type="entry name" value="RRM_SF"/>
    <property type="match status" value="1"/>
</dbReference>
<dbReference type="Pfam" id="PF00076">
    <property type="entry name" value="RRM_1"/>
    <property type="match status" value="2"/>
</dbReference>
<dbReference type="EMBL" id="NIVC01000684">
    <property type="protein sequence ID" value="PAA78519.1"/>
    <property type="molecule type" value="Genomic_DNA"/>
</dbReference>
<proteinExistence type="predicted"/>
<evidence type="ECO:0000256" key="1">
    <source>
        <dbReference type="ARBA" id="ARBA00022884"/>
    </source>
</evidence>
<feature type="domain" description="RRM" evidence="4">
    <location>
        <begin position="345"/>
        <end position="423"/>
    </location>
</feature>
<feature type="compositionally biased region" description="Low complexity" evidence="3">
    <location>
        <begin position="578"/>
        <end position="600"/>
    </location>
</feature>
<feature type="region of interest" description="Disordered" evidence="3">
    <location>
        <begin position="1"/>
        <end position="24"/>
    </location>
</feature>
<dbReference type="PANTHER" id="PTHR11176:SF57">
    <property type="entry name" value="PROTEIN BOULE"/>
    <property type="match status" value="1"/>
</dbReference>
<gene>
    <name evidence="5" type="ORF">BOX15_Mlig013927g3</name>
</gene>
<dbReference type="AlphaFoldDB" id="A0A267FZR5"/>
<evidence type="ECO:0000313" key="5">
    <source>
        <dbReference type="EMBL" id="PAA78519.1"/>
    </source>
</evidence>
<dbReference type="CDD" id="cd14686">
    <property type="entry name" value="bZIP"/>
    <property type="match status" value="1"/>
</dbReference>
<feature type="compositionally biased region" description="Basic residues" evidence="3">
    <location>
        <begin position="108"/>
        <end position="124"/>
    </location>
</feature>
<organism evidence="5 6">
    <name type="scientific">Macrostomum lignano</name>
    <dbReference type="NCBI Taxonomy" id="282301"/>
    <lineage>
        <taxon>Eukaryota</taxon>
        <taxon>Metazoa</taxon>
        <taxon>Spiralia</taxon>
        <taxon>Lophotrochozoa</taxon>
        <taxon>Platyhelminthes</taxon>
        <taxon>Rhabditophora</taxon>
        <taxon>Macrostomorpha</taxon>
        <taxon>Macrostomida</taxon>
        <taxon>Macrostomidae</taxon>
        <taxon>Macrostomum</taxon>
    </lineage>
</organism>
<dbReference type="InterPro" id="IPR000504">
    <property type="entry name" value="RRM_dom"/>
</dbReference>
<feature type="region of interest" description="Disordered" evidence="3">
    <location>
        <begin position="163"/>
        <end position="184"/>
    </location>
</feature>
<dbReference type="PROSITE" id="PS50102">
    <property type="entry name" value="RRM"/>
    <property type="match status" value="2"/>
</dbReference>
<keyword evidence="1 2" id="KW-0694">RNA-binding</keyword>
<feature type="compositionally biased region" description="Low complexity" evidence="3">
    <location>
        <begin position="54"/>
        <end position="73"/>
    </location>
</feature>
<dbReference type="InterPro" id="IPR035979">
    <property type="entry name" value="RBD_domain_sf"/>
</dbReference>
<feature type="domain" description="RRM" evidence="4">
    <location>
        <begin position="488"/>
        <end position="565"/>
    </location>
</feature>
<evidence type="ECO:0000313" key="6">
    <source>
        <dbReference type="Proteomes" id="UP000215902"/>
    </source>
</evidence>
<dbReference type="SUPFAM" id="SSF54928">
    <property type="entry name" value="RNA-binding domain, RBD"/>
    <property type="match status" value="2"/>
</dbReference>
<dbReference type="OrthoDB" id="19742at2759"/>
<dbReference type="Proteomes" id="UP000215902">
    <property type="component" value="Unassembled WGS sequence"/>
</dbReference>
<feature type="compositionally biased region" description="Low complexity" evidence="3">
    <location>
        <begin position="746"/>
        <end position="776"/>
    </location>
</feature>
<feature type="region of interest" description="Disordered" evidence="3">
    <location>
        <begin position="211"/>
        <end position="259"/>
    </location>
</feature>
<dbReference type="GO" id="GO:0003723">
    <property type="term" value="F:RNA binding"/>
    <property type="evidence" value="ECO:0007669"/>
    <property type="project" value="UniProtKB-UniRule"/>
</dbReference>
<comment type="caution">
    <text evidence="5">The sequence shown here is derived from an EMBL/GenBank/DDBJ whole genome shotgun (WGS) entry which is preliminary data.</text>
</comment>
<feature type="region of interest" description="Disordered" evidence="3">
    <location>
        <begin position="54"/>
        <end position="84"/>
    </location>
</feature>
<dbReference type="InterPro" id="IPR012677">
    <property type="entry name" value="Nucleotide-bd_a/b_plait_sf"/>
</dbReference>
<evidence type="ECO:0000259" key="4">
    <source>
        <dbReference type="PROSITE" id="PS50102"/>
    </source>
</evidence>
<evidence type="ECO:0000256" key="3">
    <source>
        <dbReference type="SAM" id="MobiDB-lite"/>
    </source>
</evidence>
<feature type="compositionally biased region" description="Polar residues" evidence="3">
    <location>
        <begin position="601"/>
        <end position="621"/>
    </location>
</feature>
<feature type="region of interest" description="Disordered" evidence="3">
    <location>
        <begin position="569"/>
        <end position="621"/>
    </location>
</feature>
<name>A0A267FZR5_9PLAT</name>
<keyword evidence="6" id="KW-1185">Reference proteome</keyword>
<feature type="compositionally biased region" description="Low complexity" evidence="3">
    <location>
        <begin position="221"/>
        <end position="243"/>
    </location>
</feature>
<sequence length="792" mass="85367">RIDCSTSNEKRKQHKMSSSTTISKDSAAAACNNNSSSLTSGISASIAPVVFSVPDSCDETSSSSSKVTSAPTTNEPPTAVRRQTSLGDYFPAELAVRSSISSQQQQQHGKRRQQQQQPPRHRVTRPASSAAVAVANDDSGYGDVGDIEERKLRDCLALAFTSSPRQQQQQQQQQQPHSVASASTSVAPQLFNDPFGLAKLADQVDKDVGVVNANGGPLNQSSSTNSSRSSSSPSTSVSIGRTSLSDEDEQPVDDGNSQRLGADLAAGAAVYSVGGVGLSTFGVGESTEDDDRLFLAAGANSLFGSSMFSAAGSPSDRPLHQHRFADGAWRRRTGGSSHQGGNDDRELFVGNLAAEVTNEDLVRIFSEFGPLKSVGIAKDSTSGACKGFGFLCFQQPELAETVLESPRLFTLYGRVLRVDWRLKNPGHHGNHTNRRLSSSSGCIGSPRQYNYQQVQLGANLANTDDASVLPSVDDDEAANGGCGLNGDCQLFVGNLASDVTQGDLRQYFRRWGELLYCYVIRDEDGQSKRYGFITFKDPKVAEQLMQSRSSHVLKGKRLRFEMPKRSREEAFSLRQQDASSSSATSTPKTSPGAPTTPASTKLSQQQVVSPEQNQSVPAGLEQSSSDQLPLWLHLRLMSDKEQLILCLRKELGLCGLLAERRMREISQARDREAQLMRVYVQQLEAQVKAQTAELETLRHQLECRGEQVKLLTAKTEALAVEIVKAWGCAAATAAATTNGRGKEDCGASAAPGPGALAVSASQQQQKQPQQQQQQPPMFHHQHRLRPDSGIGL</sequence>
<reference evidence="5 6" key="1">
    <citation type="submission" date="2017-06" db="EMBL/GenBank/DDBJ databases">
        <title>A platform for efficient transgenesis in Macrostomum lignano, a flatworm model organism for stem cell research.</title>
        <authorList>
            <person name="Berezikov E."/>
        </authorList>
    </citation>
    <scope>NUCLEOTIDE SEQUENCE [LARGE SCALE GENOMIC DNA]</scope>
    <source>
        <strain evidence="5">DV1</strain>
        <tissue evidence="5">Whole organism</tissue>
    </source>
</reference>
<feature type="region of interest" description="Disordered" evidence="3">
    <location>
        <begin position="737"/>
        <end position="792"/>
    </location>
</feature>
<feature type="non-terminal residue" evidence="5">
    <location>
        <position position="1"/>
    </location>
</feature>
<evidence type="ECO:0000256" key="2">
    <source>
        <dbReference type="PROSITE-ProRule" id="PRU00176"/>
    </source>
</evidence>
<dbReference type="PANTHER" id="PTHR11176">
    <property type="entry name" value="BOULE-RELATED"/>
    <property type="match status" value="1"/>
</dbReference>
<dbReference type="Gene3D" id="3.30.70.330">
    <property type="match status" value="2"/>
</dbReference>
<accession>A0A267FZR5</accession>
<feature type="region of interest" description="Disordered" evidence="3">
    <location>
        <begin position="97"/>
        <end position="145"/>
    </location>
</feature>
<dbReference type="SMART" id="SM00360">
    <property type="entry name" value="RRM"/>
    <property type="match status" value="2"/>
</dbReference>